<reference evidence="1 2" key="1">
    <citation type="journal article" date="2021" name="Res Sq">
        <title>Streptomyces Pimoensis sp. nov., Isolated From the Taklimakan Desert in Xinjiang, China.</title>
        <authorList>
            <person name="Zhang P."/>
            <person name="Luo X."/>
            <person name="Luo X."/>
            <person name="Liu Z."/>
            <person name="Xia Z."/>
            <person name="Wan C."/>
            <person name="zhang L."/>
        </authorList>
    </citation>
    <scope>NUCLEOTIDE SEQUENCE [LARGE SCALE GENOMIC DNA]</scope>
    <source>
        <strain evidence="1 2">TRM75549</strain>
    </source>
</reference>
<evidence type="ECO:0000313" key="2">
    <source>
        <dbReference type="Proteomes" id="UP001567537"/>
    </source>
</evidence>
<evidence type="ECO:0000313" key="1">
    <source>
        <dbReference type="EMBL" id="MEZ3178138.1"/>
    </source>
</evidence>
<comment type="caution">
    <text evidence="1">The sequence shown here is derived from an EMBL/GenBank/DDBJ whole genome shotgun (WGS) entry which is preliminary data.</text>
</comment>
<dbReference type="Proteomes" id="UP001567537">
    <property type="component" value="Unassembled WGS sequence"/>
</dbReference>
<proteinExistence type="predicted"/>
<keyword evidence="2" id="KW-1185">Reference proteome</keyword>
<evidence type="ECO:0008006" key="3">
    <source>
        <dbReference type="Google" id="ProtNLM"/>
    </source>
</evidence>
<accession>A0ABV4IU67</accession>
<protein>
    <recommendedName>
        <fullName evidence="3">Secreted protein</fullName>
    </recommendedName>
</protein>
<sequence>MLPALLVVAAASAVTRAWEALAMYAEPRITPRLTTETESAPVGAVCRVEAAAYAAAGSSDRQGAAEWSWTTGRSRGPPPARGCGTFGAVAPVADAGRAGVRSRQRRDAAALRDEADDVLRLYRPQRLRSVGEWYEASPRSPTRKSWTPCGNRTRPGRLLADGGQQVRDQRVRVVPPCSGDVRAAATMLVCGLADPRMRIGSEVCAQRPAR</sequence>
<organism evidence="1 2">
    <name type="scientific">Streptomyces pimonensis</name>
    <dbReference type="NCBI Taxonomy" id="2860288"/>
    <lineage>
        <taxon>Bacteria</taxon>
        <taxon>Bacillati</taxon>
        <taxon>Actinomycetota</taxon>
        <taxon>Actinomycetes</taxon>
        <taxon>Kitasatosporales</taxon>
        <taxon>Streptomycetaceae</taxon>
        <taxon>Streptomyces</taxon>
    </lineage>
</organism>
<dbReference type="EMBL" id="JAHWZY010000003">
    <property type="protein sequence ID" value="MEZ3178138.1"/>
    <property type="molecule type" value="Genomic_DNA"/>
</dbReference>
<gene>
    <name evidence="1" type="ORF">KYY02_05250</name>
</gene>
<name>A0ABV4IU67_9ACTN</name>